<protein>
    <submittedName>
        <fullName evidence="1">Uncharacterized protein</fullName>
    </submittedName>
</protein>
<accession>L7JTN8</accession>
<name>L7JTN8_TRAHO</name>
<gene>
    <name evidence="1" type="ORF">THOM_2238</name>
</gene>
<reference evidence="1 2" key="1">
    <citation type="journal article" date="2012" name="PLoS Pathog.">
        <title>The genome of the obligate intracellular parasite Trachipleistophora hominis: new insights into microsporidian genome dynamics and reductive evolution.</title>
        <authorList>
            <person name="Heinz E."/>
            <person name="Williams T.A."/>
            <person name="Nakjang S."/>
            <person name="Noel C.J."/>
            <person name="Swan D.C."/>
            <person name="Goldberg A.V."/>
            <person name="Harris S.R."/>
            <person name="Weinmaier T."/>
            <person name="Markert S."/>
            <person name="Becher D."/>
            <person name="Bernhardt J."/>
            <person name="Dagan T."/>
            <person name="Hacker C."/>
            <person name="Lucocq J.M."/>
            <person name="Schweder T."/>
            <person name="Rattei T."/>
            <person name="Hall N."/>
            <person name="Hirt R.P."/>
            <person name="Embley T.M."/>
        </authorList>
    </citation>
    <scope>NUCLEOTIDE SEQUENCE [LARGE SCALE GENOMIC DNA]</scope>
</reference>
<proteinExistence type="predicted"/>
<dbReference type="AlphaFoldDB" id="L7JTN8"/>
<dbReference type="HOGENOM" id="CLU_2460928_0_0_1"/>
<keyword evidence="2" id="KW-1185">Reference proteome</keyword>
<organism evidence="1 2">
    <name type="scientific">Trachipleistophora hominis</name>
    <name type="common">Microsporidian parasite</name>
    <dbReference type="NCBI Taxonomy" id="72359"/>
    <lineage>
        <taxon>Eukaryota</taxon>
        <taxon>Fungi</taxon>
        <taxon>Fungi incertae sedis</taxon>
        <taxon>Microsporidia</taxon>
        <taxon>Pleistophoridae</taxon>
        <taxon>Trachipleistophora</taxon>
    </lineage>
</organism>
<evidence type="ECO:0000313" key="2">
    <source>
        <dbReference type="Proteomes" id="UP000011185"/>
    </source>
</evidence>
<feature type="non-terminal residue" evidence="1">
    <location>
        <position position="1"/>
    </location>
</feature>
<evidence type="ECO:0000313" key="1">
    <source>
        <dbReference type="EMBL" id="ELQ74838.1"/>
    </source>
</evidence>
<dbReference type="EMBL" id="JH994017">
    <property type="protein sequence ID" value="ELQ74838.1"/>
    <property type="molecule type" value="Genomic_DNA"/>
</dbReference>
<dbReference type="Proteomes" id="UP000011185">
    <property type="component" value="Unassembled WGS sequence"/>
</dbReference>
<dbReference type="InParanoid" id="L7JTN8"/>
<sequence>VGVKHMSLTRHVIFVLVSIKPRYIPVSQVSKFMTFYKYVCERISEYEGMVLTEDMLFSYFLLPSTSCASILRWTCTASLRARSILRCRS</sequence>
<dbReference type="VEuPathDB" id="MicrosporidiaDB:THOM_2238"/>